<dbReference type="InterPro" id="IPR051396">
    <property type="entry name" value="Bact_Antivir_Def_Nuclease"/>
</dbReference>
<reference evidence="2" key="1">
    <citation type="journal article" date="2019" name="Sci. Rep.">
        <title>Draft genome of Tanacetum cinerariifolium, the natural source of mosquito coil.</title>
        <authorList>
            <person name="Yamashiro T."/>
            <person name="Shiraishi A."/>
            <person name="Satake H."/>
            <person name="Nakayama K."/>
        </authorList>
    </citation>
    <scope>NUCLEOTIDE SEQUENCE</scope>
</reference>
<dbReference type="InterPro" id="IPR041685">
    <property type="entry name" value="AAA_GajA/Old/RecF-like"/>
</dbReference>
<accession>A0A699GFJ9</accession>
<protein>
    <recommendedName>
        <fullName evidence="1">Endonuclease GajA/Old nuclease/RecF-like AAA domain-containing protein</fullName>
    </recommendedName>
</protein>
<evidence type="ECO:0000259" key="1">
    <source>
        <dbReference type="Pfam" id="PF13175"/>
    </source>
</evidence>
<dbReference type="EMBL" id="BKCJ010000007">
    <property type="protein sequence ID" value="GEU28470.1"/>
    <property type="molecule type" value="Genomic_DNA"/>
</dbReference>
<name>A0A699GFJ9_TANCI</name>
<dbReference type="Pfam" id="PF13175">
    <property type="entry name" value="AAA_15"/>
    <property type="match status" value="1"/>
</dbReference>
<dbReference type="InterPro" id="IPR027417">
    <property type="entry name" value="P-loop_NTPase"/>
</dbReference>
<dbReference type="PANTHER" id="PTHR43581">
    <property type="entry name" value="ATP/GTP PHOSPHATASE"/>
    <property type="match status" value="1"/>
</dbReference>
<dbReference type="SUPFAM" id="SSF52540">
    <property type="entry name" value="P-loop containing nucleoside triphosphate hydrolases"/>
    <property type="match status" value="1"/>
</dbReference>
<dbReference type="AlphaFoldDB" id="A0A699GFJ9"/>
<gene>
    <name evidence="2" type="ORF">Tci_000448</name>
</gene>
<comment type="caution">
    <text evidence="2">The sequence shown here is derived from an EMBL/GenBank/DDBJ whole genome shotgun (WGS) entry which is preliminary data.</text>
</comment>
<proteinExistence type="predicted"/>
<feature type="domain" description="Endonuclease GajA/Old nuclease/RecF-like AAA" evidence="1">
    <location>
        <begin position="3"/>
        <end position="219"/>
    </location>
</feature>
<sequence length="475" mass="53531">MQDCLESEKRQESTIQLFLYYSSAGKAVYQFFPNAKIKNKLTQNFRSLHLQAVQKILSEFSCKTIPSVKDPEQLFSTLLLPFIKRSVAVVLQPHLPQIRNALDEVSSAVNTVIELGKLKNIRVGIDVDENIDRMLSNFDFHIDDGIKTSANSKGSGLQAATILSSLKWIGTEERKNGRETIWLLEEPESYLHPELAKSCVAIIEDLSELNHVVITTHAVSFVGHQPDQIYEVAIGSAGTIAKQCQTYSEATSSIRKSLGLRYSDFFQLGKANLLVEGVSDREILSWALSRIKPHRGKNEFPLLRQATIMDFTGVSSLKDFLKHSYDFIRNEVATFIILDGDEAGVDAANALNRFFSNKAIPFSPNKDYAVLPKGFPIEGLFPDKFIVEMHENHPGWFSNFNADMHMNVLAFSLKDGSKGSMQRALMARAEKETEEVGNYVWAKEFILLFQLAEKQLARKIEEIFPSEINFLKIKS</sequence>
<organism evidence="2">
    <name type="scientific">Tanacetum cinerariifolium</name>
    <name type="common">Dalmatian daisy</name>
    <name type="synonym">Chrysanthemum cinerariifolium</name>
    <dbReference type="NCBI Taxonomy" id="118510"/>
    <lineage>
        <taxon>Eukaryota</taxon>
        <taxon>Viridiplantae</taxon>
        <taxon>Streptophyta</taxon>
        <taxon>Embryophyta</taxon>
        <taxon>Tracheophyta</taxon>
        <taxon>Spermatophyta</taxon>
        <taxon>Magnoliopsida</taxon>
        <taxon>eudicotyledons</taxon>
        <taxon>Gunneridae</taxon>
        <taxon>Pentapetalae</taxon>
        <taxon>asterids</taxon>
        <taxon>campanulids</taxon>
        <taxon>Asterales</taxon>
        <taxon>Asteraceae</taxon>
        <taxon>Asteroideae</taxon>
        <taxon>Anthemideae</taxon>
        <taxon>Anthemidinae</taxon>
        <taxon>Tanacetum</taxon>
    </lineage>
</organism>
<evidence type="ECO:0000313" key="2">
    <source>
        <dbReference type="EMBL" id="GEU28470.1"/>
    </source>
</evidence>
<dbReference type="Gene3D" id="3.40.50.300">
    <property type="entry name" value="P-loop containing nucleotide triphosphate hydrolases"/>
    <property type="match status" value="1"/>
</dbReference>
<dbReference type="PANTHER" id="PTHR43581:SF4">
    <property type="entry name" value="ATP_GTP PHOSPHATASE"/>
    <property type="match status" value="1"/>
</dbReference>